<feature type="signal peptide" evidence="1">
    <location>
        <begin position="1"/>
        <end position="28"/>
    </location>
</feature>
<proteinExistence type="predicted"/>
<dbReference type="InterPro" id="IPR013022">
    <property type="entry name" value="Xyl_isomerase-like_TIM-brl"/>
</dbReference>
<dbReference type="Proteomes" id="UP000238375">
    <property type="component" value="Unassembled WGS sequence"/>
</dbReference>
<sequence length="283" mass="31524">MTLNRRLFLQQAGMLTAGAALLPGALQAAPNTPKPGLQLYSLRDGMEKDARGTLKKIATMGYKEIESYPGSKGFLWGMSPSEFKSYLNGLGLTPISTHTGIEPDMEKYMNEAAEAGFKYFTVSSIPKEMRENMSGFRKVADEFNKYGELAQKSNLMFGYHNHDYPFTEMDGMVPFDTLARGTDPKLVTFELDIFWVIAADKDPVTYFNKYPGRFTMAHIKDRDPKDHKVSTVLGKGDLKMTPILGAAQRAGVKHYFVEVEEYGSQTPLDSVRASLAGVKKLVF</sequence>
<dbReference type="PANTHER" id="PTHR12110">
    <property type="entry name" value="HYDROXYPYRUVATE ISOMERASE"/>
    <property type="match status" value="1"/>
</dbReference>
<dbReference type="PANTHER" id="PTHR12110:SF41">
    <property type="entry name" value="INOSOSE DEHYDRATASE"/>
    <property type="match status" value="1"/>
</dbReference>
<keyword evidence="1" id="KW-0732">Signal</keyword>
<gene>
    <name evidence="3" type="ORF">CLV58_11642</name>
</gene>
<keyword evidence="3" id="KW-0413">Isomerase</keyword>
<evidence type="ECO:0000313" key="4">
    <source>
        <dbReference type="Proteomes" id="UP000238375"/>
    </source>
</evidence>
<dbReference type="RefSeq" id="WP_106139262.1">
    <property type="nucleotide sequence ID" value="NZ_PVTE01000016.1"/>
</dbReference>
<protein>
    <submittedName>
        <fullName evidence="3">Sugar phosphate isomerase/epimerase</fullName>
    </submittedName>
</protein>
<evidence type="ECO:0000256" key="1">
    <source>
        <dbReference type="SAM" id="SignalP"/>
    </source>
</evidence>
<comment type="caution">
    <text evidence="3">The sequence shown here is derived from an EMBL/GenBank/DDBJ whole genome shotgun (WGS) entry which is preliminary data.</text>
</comment>
<name>A0A2T0SMK6_9BACT</name>
<dbReference type="Gene3D" id="3.20.20.150">
    <property type="entry name" value="Divalent-metal-dependent TIM barrel enzymes"/>
    <property type="match status" value="1"/>
</dbReference>
<evidence type="ECO:0000259" key="2">
    <source>
        <dbReference type="Pfam" id="PF01261"/>
    </source>
</evidence>
<organism evidence="3 4">
    <name type="scientific">Spirosoma oryzae</name>
    <dbReference type="NCBI Taxonomy" id="1469603"/>
    <lineage>
        <taxon>Bacteria</taxon>
        <taxon>Pseudomonadati</taxon>
        <taxon>Bacteroidota</taxon>
        <taxon>Cytophagia</taxon>
        <taxon>Cytophagales</taxon>
        <taxon>Cytophagaceae</taxon>
        <taxon>Spirosoma</taxon>
    </lineage>
</organism>
<dbReference type="OrthoDB" id="9798407at2"/>
<keyword evidence="4" id="KW-1185">Reference proteome</keyword>
<dbReference type="InterPro" id="IPR006311">
    <property type="entry name" value="TAT_signal"/>
</dbReference>
<feature type="domain" description="Xylose isomerase-like TIM barrel" evidence="2">
    <location>
        <begin position="55"/>
        <end position="278"/>
    </location>
</feature>
<dbReference type="InterPro" id="IPR050312">
    <property type="entry name" value="IolE/XylAMocC-like"/>
</dbReference>
<evidence type="ECO:0000313" key="3">
    <source>
        <dbReference type="EMBL" id="PRY34649.1"/>
    </source>
</evidence>
<dbReference type="PROSITE" id="PS51318">
    <property type="entry name" value="TAT"/>
    <property type="match status" value="1"/>
</dbReference>
<accession>A0A2T0SMK6</accession>
<dbReference type="AlphaFoldDB" id="A0A2T0SMK6"/>
<dbReference type="InterPro" id="IPR036237">
    <property type="entry name" value="Xyl_isomerase-like_sf"/>
</dbReference>
<feature type="chain" id="PRO_5015581339" evidence="1">
    <location>
        <begin position="29"/>
        <end position="283"/>
    </location>
</feature>
<dbReference type="EMBL" id="PVTE01000016">
    <property type="protein sequence ID" value="PRY34649.1"/>
    <property type="molecule type" value="Genomic_DNA"/>
</dbReference>
<dbReference type="Pfam" id="PF01261">
    <property type="entry name" value="AP_endonuc_2"/>
    <property type="match status" value="1"/>
</dbReference>
<dbReference type="SUPFAM" id="SSF51658">
    <property type="entry name" value="Xylose isomerase-like"/>
    <property type="match status" value="1"/>
</dbReference>
<dbReference type="GO" id="GO:0016853">
    <property type="term" value="F:isomerase activity"/>
    <property type="evidence" value="ECO:0007669"/>
    <property type="project" value="UniProtKB-KW"/>
</dbReference>
<reference evidence="3 4" key="1">
    <citation type="submission" date="2018-03" db="EMBL/GenBank/DDBJ databases">
        <title>Genomic Encyclopedia of Archaeal and Bacterial Type Strains, Phase II (KMG-II): from individual species to whole genera.</title>
        <authorList>
            <person name="Goeker M."/>
        </authorList>
    </citation>
    <scope>NUCLEOTIDE SEQUENCE [LARGE SCALE GENOMIC DNA]</scope>
    <source>
        <strain evidence="3 4">DSM 28354</strain>
    </source>
</reference>